<proteinExistence type="predicted"/>
<gene>
    <name evidence="3" type="ORF">SAMN03080606_01228</name>
</gene>
<sequence>MPMFERHGAKLFYEVAGEGEPIIFTHGASWNHLQWNKQVEALRNQYMVIRWDVRGHGYSSLPEGPVDSEEFSADLIALMDHLNLDNAVLCGLSMGGHISLQTAIRYPDRVKGLVLIGTPCSNRFNLYEKIFVPINRFSSKLIPIETSAKLQAKMLSKINPGNYKYIFEAFNMIPHDNWNRLWSAVTRMESKNDLHRVKCKTLLLIGDHDNMTYRQQQYMAERIRDSELKVISNAHHGTNLDNPESVNLEIFKFIKDI</sequence>
<reference evidence="3 4" key="1">
    <citation type="submission" date="2016-10" db="EMBL/GenBank/DDBJ databases">
        <authorList>
            <person name="de Groot N.N."/>
        </authorList>
    </citation>
    <scope>NUCLEOTIDE SEQUENCE [LARGE SCALE GENOMIC DNA]</scope>
    <source>
        <strain evidence="3 4">DSM 18978</strain>
    </source>
</reference>
<dbReference type="GO" id="GO:0016020">
    <property type="term" value="C:membrane"/>
    <property type="evidence" value="ECO:0007669"/>
    <property type="project" value="TreeGrafter"/>
</dbReference>
<dbReference type="PANTHER" id="PTHR43798">
    <property type="entry name" value="MONOACYLGLYCEROL LIPASE"/>
    <property type="match status" value="1"/>
</dbReference>
<dbReference type="Pfam" id="PF12146">
    <property type="entry name" value="Hydrolase_4"/>
    <property type="match status" value="1"/>
</dbReference>
<dbReference type="STRING" id="1120976.SAMN03080606_01228"/>
<evidence type="ECO:0000256" key="1">
    <source>
        <dbReference type="ARBA" id="ARBA00022801"/>
    </source>
</evidence>
<dbReference type="PRINTS" id="PR00111">
    <property type="entry name" value="ABHYDROLASE"/>
</dbReference>
<protein>
    <submittedName>
        <fullName evidence="3">Pimeloyl-ACP methyl ester carboxylesterase</fullName>
    </submittedName>
</protein>
<evidence type="ECO:0000259" key="2">
    <source>
        <dbReference type="Pfam" id="PF12146"/>
    </source>
</evidence>
<dbReference type="Gene3D" id="3.40.50.1820">
    <property type="entry name" value="alpha/beta hydrolase"/>
    <property type="match status" value="1"/>
</dbReference>
<accession>A0A1G5EU58</accession>
<dbReference type="OrthoDB" id="9775557at2"/>
<dbReference type="EMBL" id="FMUS01000006">
    <property type="protein sequence ID" value="SCY30503.1"/>
    <property type="molecule type" value="Genomic_DNA"/>
</dbReference>
<feature type="domain" description="Serine aminopeptidase S33" evidence="2">
    <location>
        <begin position="22"/>
        <end position="239"/>
    </location>
</feature>
<evidence type="ECO:0000313" key="4">
    <source>
        <dbReference type="Proteomes" id="UP000198636"/>
    </source>
</evidence>
<dbReference type="SUPFAM" id="SSF53474">
    <property type="entry name" value="alpha/beta-Hydrolases"/>
    <property type="match status" value="1"/>
</dbReference>
<dbReference type="InterPro" id="IPR050266">
    <property type="entry name" value="AB_hydrolase_sf"/>
</dbReference>
<dbReference type="InterPro" id="IPR000073">
    <property type="entry name" value="AB_hydrolase_1"/>
</dbReference>
<dbReference type="Proteomes" id="UP000198636">
    <property type="component" value="Unassembled WGS sequence"/>
</dbReference>
<evidence type="ECO:0000313" key="3">
    <source>
        <dbReference type="EMBL" id="SCY30503.1"/>
    </source>
</evidence>
<dbReference type="RefSeq" id="WP_091541188.1">
    <property type="nucleotide sequence ID" value="NZ_FMUS01000006.1"/>
</dbReference>
<dbReference type="AlphaFoldDB" id="A0A1G5EU58"/>
<dbReference type="InterPro" id="IPR022742">
    <property type="entry name" value="Hydrolase_4"/>
</dbReference>
<keyword evidence="1" id="KW-0378">Hydrolase</keyword>
<dbReference type="GO" id="GO:0016787">
    <property type="term" value="F:hydrolase activity"/>
    <property type="evidence" value="ECO:0007669"/>
    <property type="project" value="UniProtKB-KW"/>
</dbReference>
<name>A0A1G5EU58_9FIRM</name>
<organism evidence="3 4">
    <name type="scientific">Alkaliphilus peptidifermentans DSM 18978</name>
    <dbReference type="NCBI Taxonomy" id="1120976"/>
    <lineage>
        <taxon>Bacteria</taxon>
        <taxon>Bacillati</taxon>
        <taxon>Bacillota</taxon>
        <taxon>Clostridia</taxon>
        <taxon>Peptostreptococcales</taxon>
        <taxon>Natronincolaceae</taxon>
        <taxon>Alkaliphilus</taxon>
    </lineage>
</organism>
<keyword evidence="4" id="KW-1185">Reference proteome</keyword>
<dbReference type="InterPro" id="IPR029058">
    <property type="entry name" value="AB_hydrolase_fold"/>
</dbReference>
<dbReference type="PANTHER" id="PTHR43798:SF31">
    <property type="entry name" value="AB HYDROLASE SUPERFAMILY PROTEIN YCLE"/>
    <property type="match status" value="1"/>
</dbReference>